<dbReference type="Pfam" id="PF04820">
    <property type="entry name" value="Trp_halogenase"/>
    <property type="match status" value="1"/>
</dbReference>
<sequence>MNDQAIKRVVIVGGGTAGWLSAAMLARVVNRSMEIVLVESDEIGTVGVGEATIPPLANLFIFLSIPEHEMLAAVQGTYKLGIEFVDWYQKGHRYTHAFGSPGRDLGIVPFYEYWLKEHLAGRGGSLWDYSLNDLAAQAGRFAPLKQLPNAPMAGLTHAWHFDAGLLAKYLRRVCEAQGVTRREGMVAGVNLRAEDGFIDSLTLSDGAVINGNLFIDCSGFRGLLIEGALKAGYEDWTHVLPCDRAIAVPCASTQTLLPYTRATAHSAGWQWRIPLQHRIGNGHVFSSAFMAEDEARDILMTNLDGKALADPRTLSFTTGRRKASWVKNCVAFGLSSGFMEPLESTSIHLVQSGMTRFLKFFPDKGFSAREIAEYNRLTAHEYELIRDFLVLHYKATQRDDSEFWNHCRTMAIPDSLAHKIDYFREHGRLIIEEADLFRDSNWAQVLIGQGIIPKSPSPLTLAVSDDKLAEYMNNIRQLLSTTVAGLPDHGAYVAQNCRAKVL</sequence>
<feature type="binding site" evidence="2">
    <location>
        <position position="186"/>
    </location>
    <ligand>
        <name>FAD</name>
        <dbReference type="ChEBI" id="CHEBI:57692"/>
    </ligand>
</feature>
<reference evidence="3" key="1">
    <citation type="journal article" date="2014" name="Int. J. Syst. Evol. Microbiol.">
        <title>Complete genome sequence of Corynebacterium casei LMG S-19264T (=DSM 44701T), isolated from a smear-ripened cheese.</title>
        <authorList>
            <consortium name="US DOE Joint Genome Institute (JGI-PGF)"/>
            <person name="Walter F."/>
            <person name="Albersmeier A."/>
            <person name="Kalinowski J."/>
            <person name="Ruckert C."/>
        </authorList>
    </citation>
    <scope>NUCLEOTIDE SEQUENCE</scope>
    <source>
        <strain evidence="3">KCTC 32296</strain>
    </source>
</reference>
<feature type="binding site" evidence="2">
    <location>
        <begin position="14"/>
        <end position="17"/>
    </location>
    <ligand>
        <name>FAD</name>
        <dbReference type="ChEBI" id="CHEBI:57692"/>
    </ligand>
</feature>
<name>A0A918UST8_9CAUL</name>
<dbReference type="InterPro" id="IPR006905">
    <property type="entry name" value="Flavin_halogenase"/>
</dbReference>
<dbReference type="GO" id="GO:0004497">
    <property type="term" value="F:monooxygenase activity"/>
    <property type="evidence" value="ECO:0007669"/>
    <property type="project" value="InterPro"/>
</dbReference>
<dbReference type="Gene3D" id="3.50.50.60">
    <property type="entry name" value="FAD/NAD(P)-binding domain"/>
    <property type="match status" value="1"/>
</dbReference>
<feature type="binding site" evidence="2">
    <location>
        <position position="347"/>
    </location>
    <ligand>
        <name>FAD</name>
        <dbReference type="ChEBI" id="CHEBI:57692"/>
    </ligand>
</feature>
<dbReference type="PIRSF" id="PIRSF011396">
    <property type="entry name" value="Trp_halogenase"/>
    <property type="match status" value="1"/>
</dbReference>
<dbReference type="SUPFAM" id="SSF51905">
    <property type="entry name" value="FAD/NAD(P)-binding domain"/>
    <property type="match status" value="1"/>
</dbReference>
<dbReference type="RefSeq" id="WP_189485871.1">
    <property type="nucleotide sequence ID" value="NZ_BMZB01000001.1"/>
</dbReference>
<dbReference type="GO" id="GO:0000166">
    <property type="term" value="F:nucleotide binding"/>
    <property type="evidence" value="ECO:0007669"/>
    <property type="project" value="UniProtKB-KW"/>
</dbReference>
<dbReference type="Proteomes" id="UP000662572">
    <property type="component" value="Unassembled WGS sequence"/>
</dbReference>
<dbReference type="PANTHER" id="PTHR43747">
    <property type="entry name" value="FAD-BINDING PROTEIN"/>
    <property type="match status" value="1"/>
</dbReference>
<feature type="binding site" evidence="2">
    <location>
        <position position="334"/>
    </location>
    <ligand>
        <name>FAD</name>
        <dbReference type="ChEBI" id="CHEBI:57692"/>
    </ligand>
</feature>
<feature type="binding site" evidence="2">
    <location>
        <position position="343"/>
    </location>
    <ligand>
        <name>L-tryptophan</name>
        <dbReference type="ChEBI" id="CHEBI:57912"/>
    </ligand>
</feature>
<dbReference type="EMBL" id="BMZB01000001">
    <property type="protein sequence ID" value="GGZ30728.1"/>
    <property type="molecule type" value="Genomic_DNA"/>
</dbReference>
<dbReference type="InterPro" id="IPR036188">
    <property type="entry name" value="FAD/NAD-bd_sf"/>
</dbReference>
<proteinExistence type="predicted"/>
<keyword evidence="4" id="KW-1185">Reference proteome</keyword>
<evidence type="ECO:0000256" key="1">
    <source>
        <dbReference type="PIRSR" id="PIRSR011396-1"/>
    </source>
</evidence>
<feature type="active site" evidence="1">
    <location>
        <position position="79"/>
    </location>
</feature>
<keyword evidence="2" id="KW-0547">Nucleotide-binding</keyword>
<comment type="caution">
    <text evidence="3">The sequence shown here is derived from an EMBL/GenBank/DDBJ whole genome shotgun (WGS) entry which is preliminary data.</text>
</comment>
<dbReference type="PANTHER" id="PTHR43747:SF4">
    <property type="entry name" value="FLAVIN-DEPENDENT TRYPTOPHAN HALOGENASE"/>
    <property type="match status" value="1"/>
</dbReference>
<feature type="binding site" evidence="2">
    <location>
        <position position="79"/>
    </location>
    <ligand>
        <name>7-chloro-L-tryptophan</name>
        <dbReference type="ChEBI" id="CHEBI:58713"/>
    </ligand>
</feature>
<keyword evidence="2" id="KW-0274">FAD</keyword>
<evidence type="ECO:0000313" key="4">
    <source>
        <dbReference type="Proteomes" id="UP000662572"/>
    </source>
</evidence>
<dbReference type="InterPro" id="IPR033856">
    <property type="entry name" value="Trp_halogen"/>
</dbReference>
<dbReference type="AlphaFoldDB" id="A0A918UST8"/>
<evidence type="ECO:0000256" key="2">
    <source>
        <dbReference type="PIRSR" id="PIRSR011396-2"/>
    </source>
</evidence>
<protein>
    <submittedName>
        <fullName evidence="3">Tryptophan halogenase</fullName>
    </submittedName>
</protein>
<accession>A0A918UST8</accession>
<evidence type="ECO:0000313" key="3">
    <source>
        <dbReference type="EMBL" id="GGZ30728.1"/>
    </source>
</evidence>
<dbReference type="InterPro" id="IPR050816">
    <property type="entry name" value="Flavin-dep_Halogenase_NPB"/>
</dbReference>
<organism evidence="3 4">
    <name type="scientific">Asticcacaulis endophyticus</name>
    <dbReference type="NCBI Taxonomy" id="1395890"/>
    <lineage>
        <taxon>Bacteria</taxon>
        <taxon>Pseudomonadati</taxon>
        <taxon>Pseudomonadota</taxon>
        <taxon>Alphaproteobacteria</taxon>
        <taxon>Caulobacterales</taxon>
        <taxon>Caulobacteraceae</taxon>
        <taxon>Asticcacaulis</taxon>
    </lineage>
</organism>
<gene>
    <name evidence="3" type="ORF">GCM10011273_16470</name>
</gene>
<keyword evidence="2" id="KW-0285">Flavoprotein</keyword>
<reference evidence="3" key="2">
    <citation type="submission" date="2020-09" db="EMBL/GenBank/DDBJ databases">
        <authorList>
            <person name="Sun Q."/>
            <person name="Kim S."/>
        </authorList>
    </citation>
    <scope>NUCLEOTIDE SEQUENCE</scope>
    <source>
        <strain evidence="3">KCTC 32296</strain>
    </source>
</reference>